<dbReference type="EMBL" id="MZGX01000029">
    <property type="protein sequence ID" value="OPX42392.1"/>
    <property type="molecule type" value="Genomic_DNA"/>
</dbReference>
<name>A0A1V4SEQ4_RUMHU</name>
<dbReference type="PANTHER" id="PTHR43027:SF1">
    <property type="entry name" value="DOXORUBICIN RESISTANCE ABC TRANSPORTER PERMEASE PROTEIN DRRC-RELATED"/>
    <property type="match status" value="1"/>
</dbReference>
<organism evidence="7 8">
    <name type="scientific">Ruminiclostridium hungatei</name>
    <name type="common">Clostridium hungatei</name>
    <dbReference type="NCBI Taxonomy" id="48256"/>
    <lineage>
        <taxon>Bacteria</taxon>
        <taxon>Bacillati</taxon>
        <taxon>Bacillota</taxon>
        <taxon>Clostridia</taxon>
        <taxon>Eubacteriales</taxon>
        <taxon>Oscillospiraceae</taxon>
        <taxon>Ruminiclostridium</taxon>
    </lineage>
</organism>
<evidence type="ECO:0000313" key="8">
    <source>
        <dbReference type="Proteomes" id="UP000191554"/>
    </source>
</evidence>
<evidence type="ECO:0000313" key="7">
    <source>
        <dbReference type="EMBL" id="OPX42392.1"/>
    </source>
</evidence>
<dbReference type="AlphaFoldDB" id="A0A1V4SEQ4"/>
<proteinExistence type="predicted"/>
<feature type="transmembrane region" description="Helical" evidence="5">
    <location>
        <begin position="299"/>
        <end position="318"/>
    </location>
</feature>
<dbReference type="RefSeq" id="WP_080066097.1">
    <property type="nucleotide sequence ID" value="NZ_MZGX01000029.1"/>
</dbReference>
<feature type="transmembrane region" description="Helical" evidence="5">
    <location>
        <begin position="356"/>
        <end position="378"/>
    </location>
</feature>
<gene>
    <name evidence="7" type="ORF">CLHUN_36890</name>
</gene>
<evidence type="ECO:0000256" key="5">
    <source>
        <dbReference type="SAM" id="Phobius"/>
    </source>
</evidence>
<accession>A0A1V4SEQ4</accession>
<dbReference type="GO" id="GO:0016020">
    <property type="term" value="C:membrane"/>
    <property type="evidence" value="ECO:0007669"/>
    <property type="project" value="UniProtKB-SubCell"/>
</dbReference>
<feature type="transmembrane region" description="Helical" evidence="5">
    <location>
        <begin position="330"/>
        <end position="350"/>
    </location>
</feature>
<evidence type="ECO:0000256" key="2">
    <source>
        <dbReference type="ARBA" id="ARBA00022692"/>
    </source>
</evidence>
<evidence type="ECO:0000256" key="3">
    <source>
        <dbReference type="ARBA" id="ARBA00022989"/>
    </source>
</evidence>
<reference evidence="7 8" key="1">
    <citation type="submission" date="2017-03" db="EMBL/GenBank/DDBJ databases">
        <title>Genome sequence of Clostridium hungatei DSM 14427.</title>
        <authorList>
            <person name="Poehlein A."/>
            <person name="Daniel R."/>
        </authorList>
    </citation>
    <scope>NUCLEOTIDE SEQUENCE [LARGE SCALE GENOMIC DNA]</scope>
    <source>
        <strain evidence="7 8">DSM 14427</strain>
    </source>
</reference>
<comment type="caution">
    <text evidence="7">The sequence shown here is derived from an EMBL/GenBank/DDBJ whole genome shotgun (WGS) entry which is preliminary data.</text>
</comment>
<dbReference type="PANTHER" id="PTHR43027">
    <property type="entry name" value="DOXORUBICIN RESISTANCE ABC TRANSPORTER PERMEASE PROTEIN DRRC-RELATED"/>
    <property type="match status" value="1"/>
</dbReference>
<keyword evidence="8" id="KW-1185">Reference proteome</keyword>
<keyword evidence="3 5" id="KW-1133">Transmembrane helix</keyword>
<protein>
    <submittedName>
        <fullName evidence="7">ABC-2 family transporter protein</fullName>
    </submittedName>
</protein>
<dbReference type="Proteomes" id="UP000191554">
    <property type="component" value="Unassembled WGS sequence"/>
</dbReference>
<sequence>MFLNIFYNRLKCIVRDKSLIFWTLVFPLILATFFNMAFSNLSKSEALKVVDIAIVDNAQYQRDKAFQNFVEQHSKDIPDSEKDIHLFNVRVVSPEEADRLLDNNEIAGYVTYGEPIRLTVKSSGFNQTIIKEIFDQYSQTVSTAMSIVKREPAALQNGLAEDLGNIAGFTREVQIGTKDKPDITVNYFYTLIAMSCFYGAFFGLKEVTDIQANLSKRAARLNAAPVHKLKVLSAGLFAGLMVSLAEIMLLMGYLVFVLKIDFGNQIGFILLNCLLGCASGISFGALISAANKKSEGVKTAILIVSTMAAAFLAGMMFDRMKYIIQQYVPALSYINPVALITDAFYALYYYDTHTRFYINTGLLGIYTVVFCLVTYMIIRRQKYDNI</sequence>
<dbReference type="InterPro" id="IPR013525">
    <property type="entry name" value="ABC2_TM"/>
</dbReference>
<feature type="transmembrane region" description="Helical" evidence="5">
    <location>
        <begin position="268"/>
        <end position="287"/>
    </location>
</feature>
<evidence type="ECO:0000256" key="4">
    <source>
        <dbReference type="ARBA" id="ARBA00023136"/>
    </source>
</evidence>
<feature type="transmembrane region" description="Helical" evidence="5">
    <location>
        <begin position="231"/>
        <end position="256"/>
    </location>
</feature>
<feature type="transmembrane region" description="Helical" evidence="5">
    <location>
        <begin position="20"/>
        <end position="38"/>
    </location>
</feature>
<keyword evidence="4 5" id="KW-0472">Membrane</keyword>
<comment type="subcellular location">
    <subcellularLocation>
        <location evidence="1">Membrane</location>
        <topology evidence="1">Multi-pass membrane protein</topology>
    </subcellularLocation>
</comment>
<dbReference type="STRING" id="48256.CLHUN_36890"/>
<dbReference type="InterPro" id="IPR052902">
    <property type="entry name" value="ABC-2_transporter"/>
</dbReference>
<feature type="domain" description="ABC-2 type transporter transmembrane" evidence="6">
    <location>
        <begin position="17"/>
        <end position="374"/>
    </location>
</feature>
<keyword evidence="2 5" id="KW-0812">Transmembrane</keyword>
<dbReference type="OrthoDB" id="9771731at2"/>
<dbReference type="GO" id="GO:0140359">
    <property type="term" value="F:ABC-type transporter activity"/>
    <property type="evidence" value="ECO:0007669"/>
    <property type="project" value="InterPro"/>
</dbReference>
<feature type="transmembrane region" description="Helical" evidence="5">
    <location>
        <begin position="187"/>
        <end position="204"/>
    </location>
</feature>
<evidence type="ECO:0000259" key="6">
    <source>
        <dbReference type="Pfam" id="PF12698"/>
    </source>
</evidence>
<dbReference type="Pfam" id="PF12698">
    <property type="entry name" value="ABC2_membrane_3"/>
    <property type="match status" value="1"/>
</dbReference>
<evidence type="ECO:0000256" key="1">
    <source>
        <dbReference type="ARBA" id="ARBA00004141"/>
    </source>
</evidence>